<keyword evidence="1" id="KW-1185">Reference proteome</keyword>
<dbReference type="AlphaFoldDB" id="A0A1I7WR99"/>
<protein>
    <submittedName>
        <fullName evidence="2">Uncharacterized protein</fullName>
    </submittedName>
</protein>
<organism evidence="1 2">
    <name type="scientific">Heterorhabditis bacteriophora</name>
    <name type="common">Entomopathogenic nematode worm</name>
    <dbReference type="NCBI Taxonomy" id="37862"/>
    <lineage>
        <taxon>Eukaryota</taxon>
        <taxon>Metazoa</taxon>
        <taxon>Ecdysozoa</taxon>
        <taxon>Nematoda</taxon>
        <taxon>Chromadorea</taxon>
        <taxon>Rhabditida</taxon>
        <taxon>Rhabditina</taxon>
        <taxon>Rhabditomorpha</taxon>
        <taxon>Strongyloidea</taxon>
        <taxon>Heterorhabditidae</taxon>
        <taxon>Heterorhabditis</taxon>
    </lineage>
</organism>
<dbReference type="Proteomes" id="UP000095283">
    <property type="component" value="Unplaced"/>
</dbReference>
<name>A0A1I7WR99_HETBA</name>
<accession>A0A1I7WR99</accession>
<dbReference type="WBParaSite" id="Hba_07681">
    <property type="protein sequence ID" value="Hba_07681"/>
    <property type="gene ID" value="Hba_07681"/>
</dbReference>
<proteinExistence type="predicted"/>
<evidence type="ECO:0000313" key="2">
    <source>
        <dbReference type="WBParaSite" id="Hba_07681"/>
    </source>
</evidence>
<evidence type="ECO:0000313" key="1">
    <source>
        <dbReference type="Proteomes" id="UP000095283"/>
    </source>
</evidence>
<reference evidence="2" key="1">
    <citation type="submission" date="2016-11" db="UniProtKB">
        <authorList>
            <consortium name="WormBaseParasite"/>
        </authorList>
    </citation>
    <scope>IDENTIFICATION</scope>
</reference>
<sequence length="134" mass="15229">MDGGKWRQQGSRDKQLEKSSNIGPNVLCSSGRFIAKKDVLYGFGLQMVHNGTLIECSVRSQSRSLSTTHCTHFFHLPLFQFYFQKVLACFVFVNLFRFITLYNTILGGDDDRLDRSQVTVVCPTTTNERVANVQ</sequence>